<reference evidence="1" key="1">
    <citation type="submission" date="2018-05" db="EMBL/GenBank/DDBJ databases">
        <authorList>
            <person name="Lanie J.A."/>
            <person name="Ng W.-L."/>
            <person name="Kazmierczak K.M."/>
            <person name="Andrzejewski T.M."/>
            <person name="Davidsen T.M."/>
            <person name="Wayne K.J."/>
            <person name="Tettelin H."/>
            <person name="Glass J.I."/>
            <person name="Rusch D."/>
            <person name="Podicherti R."/>
            <person name="Tsui H.-C.T."/>
            <person name="Winkler M.E."/>
        </authorList>
    </citation>
    <scope>NUCLEOTIDE SEQUENCE</scope>
</reference>
<name>A0A382FY69_9ZZZZ</name>
<organism evidence="1">
    <name type="scientific">marine metagenome</name>
    <dbReference type="NCBI Taxonomy" id="408172"/>
    <lineage>
        <taxon>unclassified sequences</taxon>
        <taxon>metagenomes</taxon>
        <taxon>ecological metagenomes</taxon>
    </lineage>
</organism>
<gene>
    <name evidence="1" type="ORF">METZ01_LOCUS220178</name>
</gene>
<evidence type="ECO:0000313" key="1">
    <source>
        <dbReference type="EMBL" id="SVB67324.1"/>
    </source>
</evidence>
<proteinExistence type="predicted"/>
<dbReference type="EMBL" id="UINC01052230">
    <property type="protein sequence ID" value="SVB67324.1"/>
    <property type="molecule type" value="Genomic_DNA"/>
</dbReference>
<sequence length="107" mass="12651">MTQPLTYQEEYEHDMMVEQMTDGELAAYNTQVYVTSPGYGHEDSSYWIFSPFTQTWESNPFFVPKSAADHYMIKYEHPEYNPPENSEIEFRALWIGHYEDAESGRYA</sequence>
<accession>A0A382FY69</accession>
<protein>
    <submittedName>
        <fullName evidence="1">Uncharacterized protein</fullName>
    </submittedName>
</protein>
<dbReference type="AlphaFoldDB" id="A0A382FY69"/>